<feature type="region of interest" description="Disordered" evidence="1">
    <location>
        <begin position="383"/>
        <end position="407"/>
    </location>
</feature>
<proteinExistence type="predicted"/>
<evidence type="ECO:0000256" key="1">
    <source>
        <dbReference type="SAM" id="MobiDB-lite"/>
    </source>
</evidence>
<feature type="compositionally biased region" description="Polar residues" evidence="1">
    <location>
        <begin position="385"/>
        <end position="396"/>
    </location>
</feature>
<protein>
    <submittedName>
        <fullName evidence="2">Uncharacterized protein</fullName>
    </submittedName>
</protein>
<organism evidence="2">
    <name type="scientific">Pararge aegeria</name>
    <name type="common">speckled wood butterfly</name>
    <dbReference type="NCBI Taxonomy" id="116150"/>
    <lineage>
        <taxon>Eukaryota</taxon>
        <taxon>Metazoa</taxon>
        <taxon>Ecdysozoa</taxon>
        <taxon>Arthropoda</taxon>
        <taxon>Hexapoda</taxon>
        <taxon>Insecta</taxon>
        <taxon>Pterygota</taxon>
        <taxon>Neoptera</taxon>
        <taxon>Endopterygota</taxon>
        <taxon>Lepidoptera</taxon>
        <taxon>Glossata</taxon>
        <taxon>Ditrysia</taxon>
        <taxon>Papilionoidea</taxon>
        <taxon>Nymphalidae</taxon>
        <taxon>Satyrinae</taxon>
        <taxon>Satyrini</taxon>
        <taxon>Parargina</taxon>
        <taxon>Pararge</taxon>
    </lineage>
</organism>
<sequence length="407" mass="46554">MVVIAVDNIPLKMNLKEMVRSLASTVKCHFDALNFTQGKNFKTAFLRLPEKQNPNEVIKRLNNKILKKIQLRAYIPSIIPNLPLSHKTRTIPTKMRRKLKIAANLSDDQLVRVSMENIVREMQTKFTGLYDLSLTTGHTLLDNIGKIVHDRLTNIVLANKLEDNCFKVTSAYRKRHPHFGDFQFIMATLHAIQDKEGKPRAMIQEKDLTTVALKELSDVPFELLKSVCNNHINRISQKLLVHVNNLEMNDETESPEVAAQMKVRSHLKRMAPYLQSFVRQVITNHFMPAQERFYIVKVYGVPYLPNKETMMPFSKKYRAVSTIRSENMYNLISLKVPAETHVQLLNADGTCISGATLVIRPSHLPIYKITRVLRSGVAIEDPQSKPGQSLKSTGNQDLAEMQWSESW</sequence>
<name>S4NXI3_9NEOP</name>
<dbReference type="EMBL" id="GAIX01012152">
    <property type="protein sequence ID" value="JAA80408.1"/>
    <property type="molecule type" value="Transcribed_RNA"/>
</dbReference>
<accession>S4NXI3</accession>
<dbReference type="AlphaFoldDB" id="S4NXI3"/>
<reference evidence="2" key="1">
    <citation type="journal article" date="2013" name="BMC Genomics">
        <title>Unscrambling butterfly oogenesis.</title>
        <authorList>
            <person name="Carter J.M."/>
            <person name="Baker S.C."/>
            <person name="Pink R."/>
            <person name="Carter D.R."/>
            <person name="Collins A."/>
            <person name="Tomlin J."/>
            <person name="Gibbs M."/>
            <person name="Breuker C.J."/>
        </authorList>
    </citation>
    <scope>NUCLEOTIDE SEQUENCE</scope>
    <source>
        <tissue evidence="2">Ovary</tissue>
    </source>
</reference>
<reference evidence="2" key="2">
    <citation type="submission" date="2013-05" db="EMBL/GenBank/DDBJ databases">
        <authorList>
            <person name="Carter J.-M."/>
            <person name="Baker S.C."/>
            <person name="Pink R."/>
            <person name="Carter D.R.F."/>
            <person name="Collins A."/>
            <person name="Tomlin J."/>
            <person name="Gibbs M."/>
            <person name="Breuker C.J."/>
        </authorList>
    </citation>
    <scope>NUCLEOTIDE SEQUENCE</scope>
    <source>
        <tissue evidence="2">Ovary</tissue>
    </source>
</reference>
<evidence type="ECO:0000313" key="2">
    <source>
        <dbReference type="EMBL" id="JAA80408.1"/>
    </source>
</evidence>